<dbReference type="Proteomes" id="UP000769157">
    <property type="component" value="Unassembled WGS sequence"/>
</dbReference>
<name>A0A9P8P8J4_9ASCO</name>
<accession>A0A9P8P8J4</accession>
<evidence type="ECO:0000313" key="1">
    <source>
        <dbReference type="EMBL" id="KAH3667170.1"/>
    </source>
</evidence>
<dbReference type="RefSeq" id="XP_046061982.1">
    <property type="nucleotide sequence ID" value="XM_046203731.1"/>
</dbReference>
<keyword evidence="2" id="KW-1185">Reference proteome</keyword>
<dbReference type="AlphaFoldDB" id="A0A9P8P8J4"/>
<reference evidence="1" key="1">
    <citation type="journal article" date="2021" name="Open Biol.">
        <title>Shared evolutionary footprints suggest mitochondrial oxidative damage underlies multiple complex I losses in fungi.</title>
        <authorList>
            <person name="Schikora-Tamarit M.A."/>
            <person name="Marcet-Houben M."/>
            <person name="Nosek J."/>
            <person name="Gabaldon T."/>
        </authorList>
    </citation>
    <scope>NUCLEOTIDE SEQUENCE</scope>
    <source>
        <strain evidence="1">CBS6075</strain>
    </source>
</reference>
<sequence length="327" mass="36631">MWIPPTNGGAFKFKIVGGGGFSDGTAFGGSIYLIGEGNFFNTLGRSIGVTGSSMCLTSSGKQALHVLILAKDNSLSLYLNSQINSGPSYLTAGSPLSHLVNLEHLVFQEQPVVTVRRPFWHVVPANVHVALSVLLPHSENLSNNWSVWIVWILQHDPVTDFISSSFVHQKRNRDFRSHNVSVIAVWLLHFNMVQSGDVRLKKMHVVEHGRVRCVIRLGVGNQLENIGHIRIHCLVMSLFDQSLDVQHGNWLFDNPVVFRVVLLVWQLVKNSDDGLTVNLDLLESSHDTFNTLLVWLVHNRRSSSFDPVFQQLLIRLGNVPGWWIIVV</sequence>
<organism evidence="1 2">
    <name type="scientific">Ogataea philodendri</name>
    <dbReference type="NCBI Taxonomy" id="1378263"/>
    <lineage>
        <taxon>Eukaryota</taxon>
        <taxon>Fungi</taxon>
        <taxon>Dikarya</taxon>
        <taxon>Ascomycota</taxon>
        <taxon>Saccharomycotina</taxon>
        <taxon>Pichiomycetes</taxon>
        <taxon>Pichiales</taxon>
        <taxon>Pichiaceae</taxon>
        <taxon>Ogataea</taxon>
    </lineage>
</organism>
<comment type="caution">
    <text evidence="1">The sequence shown here is derived from an EMBL/GenBank/DDBJ whole genome shotgun (WGS) entry which is preliminary data.</text>
</comment>
<evidence type="ECO:0000313" key="2">
    <source>
        <dbReference type="Proteomes" id="UP000769157"/>
    </source>
</evidence>
<dbReference type="GeneID" id="70234786"/>
<dbReference type="EMBL" id="JAEUBE010000183">
    <property type="protein sequence ID" value="KAH3667170.1"/>
    <property type="molecule type" value="Genomic_DNA"/>
</dbReference>
<protein>
    <submittedName>
        <fullName evidence="1">Uncharacterized protein</fullName>
    </submittedName>
</protein>
<reference evidence="1" key="2">
    <citation type="submission" date="2021-01" db="EMBL/GenBank/DDBJ databases">
        <authorList>
            <person name="Schikora-Tamarit M.A."/>
        </authorList>
    </citation>
    <scope>NUCLEOTIDE SEQUENCE</scope>
    <source>
        <strain evidence="1">CBS6075</strain>
    </source>
</reference>
<gene>
    <name evidence="1" type="ORF">OGAPHI_002819</name>
</gene>
<proteinExistence type="predicted"/>